<name>A0ABY5SBK3_9BACL</name>
<sequence length="102" mass="11899">MNINLTFTAKGKIAIDNFTNEELLEIFNRYSNTLRKKYSVDITYPLEWNQNIGTDGVVKVTADKIECDIEQFFKELGRDIKVPLKKRLQGNLDNVFKIVRNE</sequence>
<protein>
    <submittedName>
        <fullName evidence="1">Uncharacterized protein</fullName>
    </submittedName>
</protein>
<dbReference type="Proteomes" id="UP001057877">
    <property type="component" value="Chromosome"/>
</dbReference>
<dbReference type="RefSeq" id="WP_258387097.1">
    <property type="nucleotide sequence ID" value="NZ_CP091430.1"/>
</dbReference>
<reference evidence="1" key="1">
    <citation type="submission" date="2022-01" db="EMBL/GenBank/DDBJ databases">
        <title>Paenibacillus spongiae sp. nov., isolated from marine sponge.</title>
        <authorList>
            <person name="Li Z."/>
            <person name="Zhang M."/>
        </authorList>
    </citation>
    <scope>NUCLEOTIDE SEQUENCE</scope>
    <source>
        <strain evidence="1">PHS-Z3</strain>
    </source>
</reference>
<organism evidence="1 2">
    <name type="scientific">Paenibacillus spongiae</name>
    <dbReference type="NCBI Taxonomy" id="2909671"/>
    <lineage>
        <taxon>Bacteria</taxon>
        <taxon>Bacillati</taxon>
        <taxon>Bacillota</taxon>
        <taxon>Bacilli</taxon>
        <taxon>Bacillales</taxon>
        <taxon>Paenibacillaceae</taxon>
        <taxon>Paenibacillus</taxon>
    </lineage>
</organism>
<dbReference type="EMBL" id="CP091430">
    <property type="protein sequence ID" value="UVI31034.1"/>
    <property type="molecule type" value="Genomic_DNA"/>
</dbReference>
<evidence type="ECO:0000313" key="2">
    <source>
        <dbReference type="Proteomes" id="UP001057877"/>
    </source>
</evidence>
<accession>A0ABY5SBK3</accession>
<evidence type="ECO:0000313" key="1">
    <source>
        <dbReference type="EMBL" id="UVI31034.1"/>
    </source>
</evidence>
<gene>
    <name evidence="1" type="ORF">L1F29_04040</name>
</gene>
<proteinExistence type="predicted"/>
<keyword evidence="2" id="KW-1185">Reference proteome</keyword>